<dbReference type="InterPro" id="IPR036259">
    <property type="entry name" value="MFS_trans_sf"/>
</dbReference>
<gene>
    <name evidence="3" type="ORF">TTAC_LOCUS10343</name>
</gene>
<feature type="transmembrane region" description="Helical" evidence="2">
    <location>
        <begin position="28"/>
        <end position="47"/>
    </location>
</feature>
<sequence length="269" mass="29762">MRSLSCGLLYFPSLSIVAQWFESRRALAVGLAICGSGVGTCLMAFCVPSGVRAFSWRGLLIIFGAVFFQLALAIALFRPVEVQQAIDLEKSRRRAEERRRRLEHERVAAVARREKLRQVTGQTQNQQKSMNSRIGGGIISRILEEKFRQRSTSTGSLDGMVITRDNELISLRTEADYQLVKTAAMAAVTAEQMDETAAGTPRHGAIEQQLHSPSQPHQRCSIVSDGPVIQPSTKVEAMNFSSVRPLSKILSSMCTMLLIYNSSMQCVLI</sequence>
<dbReference type="GO" id="GO:0008028">
    <property type="term" value="F:monocarboxylic acid transmembrane transporter activity"/>
    <property type="evidence" value="ECO:0007669"/>
    <property type="project" value="TreeGrafter"/>
</dbReference>
<keyword evidence="2" id="KW-1133">Transmembrane helix</keyword>
<feature type="transmembrane region" description="Helical" evidence="2">
    <location>
        <begin position="59"/>
        <end position="77"/>
    </location>
</feature>
<dbReference type="OrthoDB" id="6499973at2759"/>
<name>A0A0R3X9Y3_HYDTA</name>
<dbReference type="WBParaSite" id="TTAC_0001036001-mRNA-1">
    <property type="protein sequence ID" value="TTAC_0001036001-mRNA-1"/>
    <property type="gene ID" value="TTAC_0001036001"/>
</dbReference>
<dbReference type="PANTHER" id="PTHR11360:SF284">
    <property type="entry name" value="EG:103B4.3 PROTEIN-RELATED"/>
    <property type="match status" value="1"/>
</dbReference>
<dbReference type="STRING" id="6205.A0A0R3X9Y3"/>
<reference evidence="3 4" key="2">
    <citation type="submission" date="2018-11" db="EMBL/GenBank/DDBJ databases">
        <authorList>
            <consortium name="Pathogen Informatics"/>
        </authorList>
    </citation>
    <scope>NUCLEOTIDE SEQUENCE [LARGE SCALE GENOMIC DNA]</scope>
</reference>
<dbReference type="PANTHER" id="PTHR11360">
    <property type="entry name" value="MONOCARBOXYLATE TRANSPORTER"/>
    <property type="match status" value="1"/>
</dbReference>
<keyword evidence="4" id="KW-1185">Reference proteome</keyword>
<evidence type="ECO:0000256" key="1">
    <source>
        <dbReference type="SAM" id="Coils"/>
    </source>
</evidence>
<dbReference type="InterPro" id="IPR011701">
    <property type="entry name" value="MFS"/>
</dbReference>
<accession>A0A0R3X9Y3</accession>
<evidence type="ECO:0000313" key="5">
    <source>
        <dbReference type="WBParaSite" id="TTAC_0001036001-mRNA-1"/>
    </source>
</evidence>
<dbReference type="SUPFAM" id="SSF103473">
    <property type="entry name" value="MFS general substrate transporter"/>
    <property type="match status" value="1"/>
</dbReference>
<reference evidence="5" key="1">
    <citation type="submission" date="2017-02" db="UniProtKB">
        <authorList>
            <consortium name="WormBaseParasite"/>
        </authorList>
    </citation>
    <scope>IDENTIFICATION</scope>
</reference>
<dbReference type="EMBL" id="UYWX01021575">
    <property type="protein sequence ID" value="VDM35323.1"/>
    <property type="molecule type" value="Genomic_DNA"/>
</dbReference>
<dbReference type="AlphaFoldDB" id="A0A0R3X9Y3"/>
<keyword evidence="2" id="KW-0812">Transmembrane</keyword>
<dbReference type="Pfam" id="PF07690">
    <property type="entry name" value="MFS_1"/>
    <property type="match status" value="1"/>
</dbReference>
<dbReference type="Gene3D" id="1.20.1250.20">
    <property type="entry name" value="MFS general substrate transporter like domains"/>
    <property type="match status" value="1"/>
</dbReference>
<evidence type="ECO:0000313" key="3">
    <source>
        <dbReference type="EMBL" id="VDM35323.1"/>
    </source>
</evidence>
<keyword evidence="1" id="KW-0175">Coiled coil</keyword>
<dbReference type="InterPro" id="IPR050327">
    <property type="entry name" value="Proton-linked_MCT"/>
</dbReference>
<proteinExistence type="predicted"/>
<dbReference type="Proteomes" id="UP000274429">
    <property type="component" value="Unassembled WGS sequence"/>
</dbReference>
<evidence type="ECO:0000256" key="2">
    <source>
        <dbReference type="SAM" id="Phobius"/>
    </source>
</evidence>
<feature type="coiled-coil region" evidence="1">
    <location>
        <begin position="85"/>
        <end position="119"/>
    </location>
</feature>
<keyword evidence="2" id="KW-0472">Membrane</keyword>
<evidence type="ECO:0000313" key="4">
    <source>
        <dbReference type="Proteomes" id="UP000274429"/>
    </source>
</evidence>
<protein>
    <submittedName>
        <fullName evidence="5">MFS domain-containing protein</fullName>
    </submittedName>
</protein>
<organism evidence="5">
    <name type="scientific">Hydatigena taeniaeformis</name>
    <name type="common">Feline tapeworm</name>
    <name type="synonym">Taenia taeniaeformis</name>
    <dbReference type="NCBI Taxonomy" id="6205"/>
    <lineage>
        <taxon>Eukaryota</taxon>
        <taxon>Metazoa</taxon>
        <taxon>Spiralia</taxon>
        <taxon>Lophotrochozoa</taxon>
        <taxon>Platyhelminthes</taxon>
        <taxon>Cestoda</taxon>
        <taxon>Eucestoda</taxon>
        <taxon>Cyclophyllidea</taxon>
        <taxon>Taeniidae</taxon>
        <taxon>Hydatigera</taxon>
    </lineage>
</organism>